<organism evidence="1 2">
    <name type="scientific">Vibrio rumoiensis</name>
    <dbReference type="NCBI Taxonomy" id="76258"/>
    <lineage>
        <taxon>Bacteria</taxon>
        <taxon>Pseudomonadati</taxon>
        <taxon>Pseudomonadota</taxon>
        <taxon>Gammaproteobacteria</taxon>
        <taxon>Vibrionales</taxon>
        <taxon>Vibrionaceae</taxon>
        <taxon>Vibrio</taxon>
    </lineage>
</organism>
<evidence type="ECO:0000313" key="1">
    <source>
        <dbReference type="EMBL" id="MFH0266778.1"/>
    </source>
</evidence>
<dbReference type="Proteomes" id="UP001607151">
    <property type="component" value="Unassembled WGS sequence"/>
</dbReference>
<accession>A0ABW7J039</accession>
<dbReference type="Pfam" id="PF12614">
    <property type="entry name" value="RRF_GI"/>
    <property type="match status" value="1"/>
</dbReference>
<dbReference type="RefSeq" id="WP_394608425.1">
    <property type="nucleotide sequence ID" value="NZ_JBIHSJ010000004.1"/>
</dbReference>
<name>A0ABW7J039_9VIBR</name>
<gene>
    <name evidence="1" type="ORF">ACGRQ9_15130</name>
</gene>
<protein>
    <submittedName>
        <fullName evidence="1">Ribosome recycling factor family protein</fullName>
    </submittedName>
</protein>
<sequence>MANKKTQPTLPCIALPSLIHRIGGETCKRAKVIALDHHCELKRIRRSRNWQLTGTTANLTLLLSRIQTEQDETMDYLISKLQAGLLAQNDKPESKAAQLASLIQYHPDITLNELMEATHCTMAEARVARFHFQEFE</sequence>
<dbReference type="InterPro" id="IPR022253">
    <property type="entry name" value="Ribosome_recyc_fac_bac"/>
</dbReference>
<evidence type="ECO:0000313" key="2">
    <source>
        <dbReference type="Proteomes" id="UP001607151"/>
    </source>
</evidence>
<comment type="caution">
    <text evidence="1">The sequence shown here is derived from an EMBL/GenBank/DDBJ whole genome shotgun (WGS) entry which is preliminary data.</text>
</comment>
<reference evidence="1 2" key="1">
    <citation type="submission" date="2024-10" db="EMBL/GenBank/DDBJ databases">
        <authorList>
            <person name="Yibar A."/>
            <person name="Saticioglu I.B."/>
            <person name="Duman M."/>
            <person name="Ajmi N."/>
            <person name="Gurler F."/>
            <person name="Ay H."/>
            <person name="Onuk E."/>
            <person name="Guler S."/>
            <person name="Romalde J.L."/>
        </authorList>
    </citation>
    <scope>NUCLEOTIDE SEQUENCE [LARGE SCALE GENOMIC DNA]</scope>
    <source>
        <strain evidence="1 2">14-MA-B</strain>
    </source>
</reference>
<dbReference type="EMBL" id="JBIHSN010000003">
    <property type="protein sequence ID" value="MFH0266778.1"/>
    <property type="molecule type" value="Genomic_DNA"/>
</dbReference>
<keyword evidence="2" id="KW-1185">Reference proteome</keyword>
<proteinExistence type="predicted"/>